<dbReference type="EMBL" id="KI392560">
    <property type="protein sequence ID" value="ERN14027.1"/>
    <property type="molecule type" value="Genomic_DNA"/>
</dbReference>
<evidence type="ECO:0000313" key="3">
    <source>
        <dbReference type="EMBL" id="ERN14027.1"/>
    </source>
</evidence>
<dbReference type="OrthoDB" id="5296at2759"/>
<feature type="region of interest" description="Disordered" evidence="1">
    <location>
        <begin position="233"/>
        <end position="266"/>
    </location>
</feature>
<sequence length="266" mass="28389">MLFPLTLSNPAPSIPLRHSPPRSDQRWGIGATPPPFPTPLLRPRAPPHSALSVSPWLTFLSALPLPENGPIVLPPSADASEPTALQLSTSVLLTGAITVFLFRSLRRRAKRAKELRVRSSGVKSLKEEALDNLKAMGSATLDDGAPPSPLQALLGGIAAGVVALILYNFTTTIEGALNRQAISDSFSVRQMTITVRTIVNGLCYLATFVFAINSVGLFLYSGQLAINSFIETPASNKTPENNKGQKSEIDSSSETSVENVETDDTS</sequence>
<dbReference type="PANTHER" id="PTHR35733:SF1">
    <property type="entry name" value="OS02G0307800 PROTEIN"/>
    <property type="match status" value="1"/>
</dbReference>
<dbReference type="Proteomes" id="UP000017836">
    <property type="component" value="Unassembled WGS sequence"/>
</dbReference>
<proteinExistence type="predicted"/>
<dbReference type="Gramene" id="ERN14027">
    <property type="protein sequence ID" value="ERN14027"/>
    <property type="gene ID" value="AMTR_s00021p00200120"/>
</dbReference>
<dbReference type="HOGENOM" id="CLU_053948_0_1_1"/>
<gene>
    <name evidence="3" type="ORF">AMTR_s00021p00200120</name>
</gene>
<keyword evidence="2" id="KW-1133">Transmembrane helix</keyword>
<evidence type="ECO:0000256" key="2">
    <source>
        <dbReference type="SAM" id="Phobius"/>
    </source>
</evidence>
<name>W1PVH1_AMBTC</name>
<keyword evidence="4" id="KW-1185">Reference proteome</keyword>
<organism evidence="3 4">
    <name type="scientific">Amborella trichopoda</name>
    <dbReference type="NCBI Taxonomy" id="13333"/>
    <lineage>
        <taxon>Eukaryota</taxon>
        <taxon>Viridiplantae</taxon>
        <taxon>Streptophyta</taxon>
        <taxon>Embryophyta</taxon>
        <taxon>Tracheophyta</taxon>
        <taxon>Spermatophyta</taxon>
        <taxon>Magnoliopsida</taxon>
        <taxon>Amborellales</taxon>
        <taxon>Amborellaceae</taxon>
        <taxon>Amborella</taxon>
    </lineage>
</organism>
<evidence type="ECO:0000313" key="4">
    <source>
        <dbReference type="Proteomes" id="UP000017836"/>
    </source>
</evidence>
<dbReference type="AlphaFoldDB" id="W1PVH1"/>
<reference evidence="4" key="1">
    <citation type="journal article" date="2013" name="Science">
        <title>The Amborella genome and the evolution of flowering plants.</title>
        <authorList>
            <consortium name="Amborella Genome Project"/>
        </authorList>
    </citation>
    <scope>NUCLEOTIDE SEQUENCE [LARGE SCALE GENOMIC DNA]</scope>
</reference>
<dbReference type="KEGG" id="atr:18442275"/>
<keyword evidence="2" id="KW-0472">Membrane</keyword>
<dbReference type="InterPro" id="IPR021434">
    <property type="entry name" value="DUF3082"/>
</dbReference>
<dbReference type="eggNOG" id="ENOG502QTY9">
    <property type="taxonomic scope" value="Eukaryota"/>
</dbReference>
<feature type="transmembrane region" description="Helical" evidence="2">
    <location>
        <begin position="198"/>
        <end position="220"/>
    </location>
</feature>
<feature type="compositionally biased region" description="Polar residues" evidence="1">
    <location>
        <begin position="233"/>
        <end position="242"/>
    </location>
</feature>
<accession>W1PVH1</accession>
<dbReference type="Pfam" id="PF11282">
    <property type="entry name" value="DUF3082"/>
    <property type="match status" value="1"/>
</dbReference>
<feature type="transmembrane region" description="Helical" evidence="2">
    <location>
        <begin position="83"/>
        <end position="102"/>
    </location>
</feature>
<dbReference type="OMA" id="AMQAVTI"/>
<keyword evidence="2" id="KW-0812">Transmembrane</keyword>
<protein>
    <submittedName>
        <fullName evidence="3">Uncharacterized protein</fullName>
    </submittedName>
</protein>
<dbReference type="PANTHER" id="PTHR35733">
    <property type="entry name" value="OS02G0307800 PROTEIN"/>
    <property type="match status" value="1"/>
</dbReference>
<evidence type="ECO:0000256" key="1">
    <source>
        <dbReference type="SAM" id="MobiDB-lite"/>
    </source>
</evidence>